<comment type="caution">
    <text evidence="5">The sequence shown here is derived from an EMBL/GenBank/DDBJ whole genome shotgun (WGS) entry which is preliminary data.</text>
</comment>
<keyword evidence="6" id="KW-1185">Reference proteome</keyword>
<accession>A0A8T9CNS5</accession>
<reference evidence="5 6" key="1">
    <citation type="submission" date="2018-05" db="EMBL/GenBank/DDBJ databases">
        <title>Genome sequencing and assembly of the regulated plant pathogen Lachnellula willkommii and related sister species for the development of diagnostic species identification markers.</title>
        <authorList>
            <person name="Giroux E."/>
            <person name="Bilodeau G."/>
        </authorList>
    </citation>
    <scope>NUCLEOTIDE SEQUENCE [LARGE SCALE GENOMIC DNA]</scope>
    <source>
        <strain evidence="5 6">CBS 268.59</strain>
    </source>
</reference>
<evidence type="ECO:0000256" key="1">
    <source>
        <dbReference type="ARBA" id="ARBA00022679"/>
    </source>
</evidence>
<dbReference type="GO" id="GO:0019205">
    <property type="term" value="F:nucleobase-containing compound kinase activity"/>
    <property type="evidence" value="ECO:0007669"/>
    <property type="project" value="InterPro"/>
</dbReference>
<keyword evidence="3 4" id="KW-0418">Kinase</keyword>
<dbReference type="InterPro" id="IPR027417">
    <property type="entry name" value="P-loop_NTPase"/>
</dbReference>
<organism evidence="5 6">
    <name type="scientific">Lachnellula suecica</name>
    <dbReference type="NCBI Taxonomy" id="602035"/>
    <lineage>
        <taxon>Eukaryota</taxon>
        <taxon>Fungi</taxon>
        <taxon>Dikarya</taxon>
        <taxon>Ascomycota</taxon>
        <taxon>Pezizomycotina</taxon>
        <taxon>Leotiomycetes</taxon>
        <taxon>Helotiales</taxon>
        <taxon>Lachnaceae</taxon>
        <taxon>Lachnellula</taxon>
    </lineage>
</organism>
<evidence type="ECO:0000313" key="5">
    <source>
        <dbReference type="EMBL" id="TVY85454.1"/>
    </source>
</evidence>
<dbReference type="InterPro" id="IPR033690">
    <property type="entry name" value="Adenylat_kinase_CS"/>
</dbReference>
<name>A0A8T9CNS5_9HELO</name>
<dbReference type="HAMAP" id="MF_00235">
    <property type="entry name" value="Adenylate_kinase_Adk"/>
    <property type="match status" value="1"/>
</dbReference>
<dbReference type="Proteomes" id="UP000469558">
    <property type="component" value="Unassembled WGS sequence"/>
</dbReference>
<dbReference type="GO" id="GO:0005524">
    <property type="term" value="F:ATP binding"/>
    <property type="evidence" value="ECO:0007669"/>
    <property type="project" value="InterPro"/>
</dbReference>
<dbReference type="SUPFAM" id="SSF52540">
    <property type="entry name" value="P-loop containing nucleoside triphosphate hydrolases"/>
    <property type="match status" value="1"/>
</dbReference>
<sequence length="191" mass="21714">MSPFLIYVVGCPGAGKGTLCKLLAAEYDCHHISVGDLLRELVDGPEQRYPDLKVHLKNGTLVPTATILSILKEHVDKVPDTCRAVIVDGFPREVEQGKAAEKHLGKPHFVFSFKCEESEAEIRYLSRGRGNDNKELFKRRYQEFEDQYSALEKYFLEMGVLVRLDTNGKTDENYRLLSIVFKARLNRLHGS</sequence>
<dbReference type="Pfam" id="PF00406">
    <property type="entry name" value="ADK"/>
    <property type="match status" value="1"/>
</dbReference>
<evidence type="ECO:0000256" key="4">
    <source>
        <dbReference type="RuleBase" id="RU003330"/>
    </source>
</evidence>
<dbReference type="InterPro" id="IPR000850">
    <property type="entry name" value="Adenylat/UMP-CMP_kin"/>
</dbReference>
<dbReference type="PRINTS" id="PR00094">
    <property type="entry name" value="ADENYLTKNASE"/>
</dbReference>
<proteinExistence type="inferred from homology"/>
<evidence type="ECO:0000256" key="3">
    <source>
        <dbReference type="ARBA" id="ARBA00022777"/>
    </source>
</evidence>
<dbReference type="CDD" id="cd01428">
    <property type="entry name" value="ADK"/>
    <property type="match status" value="1"/>
</dbReference>
<dbReference type="PANTHER" id="PTHR23359">
    <property type="entry name" value="NUCLEOTIDE KINASE"/>
    <property type="match status" value="1"/>
</dbReference>
<dbReference type="EMBL" id="QGMK01000007">
    <property type="protein sequence ID" value="TVY85454.1"/>
    <property type="molecule type" value="Genomic_DNA"/>
</dbReference>
<evidence type="ECO:0000256" key="2">
    <source>
        <dbReference type="ARBA" id="ARBA00022741"/>
    </source>
</evidence>
<gene>
    <name evidence="5" type="primary">AK1</name>
    <name evidence="5" type="ORF">LSUE1_G000151</name>
</gene>
<dbReference type="GO" id="GO:0006139">
    <property type="term" value="P:nucleobase-containing compound metabolic process"/>
    <property type="evidence" value="ECO:0007669"/>
    <property type="project" value="InterPro"/>
</dbReference>
<protein>
    <submittedName>
        <fullName evidence="5">Adenylate kinase isoenzyme</fullName>
    </submittedName>
</protein>
<comment type="similarity">
    <text evidence="4">Belongs to the adenylate kinase family.</text>
</comment>
<dbReference type="Gene3D" id="3.40.50.300">
    <property type="entry name" value="P-loop containing nucleotide triphosphate hydrolases"/>
    <property type="match status" value="1"/>
</dbReference>
<evidence type="ECO:0000313" key="6">
    <source>
        <dbReference type="Proteomes" id="UP000469558"/>
    </source>
</evidence>
<dbReference type="AlphaFoldDB" id="A0A8T9CNS5"/>
<keyword evidence="1 4" id="KW-0808">Transferase</keyword>
<dbReference type="PROSITE" id="PS00113">
    <property type="entry name" value="ADENYLATE_KINASE"/>
    <property type="match status" value="1"/>
</dbReference>
<dbReference type="OrthoDB" id="442176at2759"/>
<keyword evidence="2" id="KW-0547">Nucleotide-binding</keyword>